<keyword evidence="2" id="KW-0812">Transmembrane</keyword>
<feature type="compositionally biased region" description="Low complexity" evidence="1">
    <location>
        <begin position="189"/>
        <end position="199"/>
    </location>
</feature>
<sequence length="633" mass="66093">MHLDLFPRQCVSCPNQPPACACSAQESCVLISQSCNACPTFTCRPSSSTSADGSGGSSISSGALAGAIVACLFAVVGALLVFFLYRRRLRLRNARNATVENKPDVPVPAETVLNRPDPTEKTPSQPEPPRPVSPVVSVIDVSPTSPHAAAPPSNLPSPPGNPFDDTQSIQTISTHTNGTNVIPIALASSASTSRTPPRSESGVLPPSSPVRPARPSDLSLESASSSNSLHEPSPHYAHSQRSGSSRASCMTSGSYSSEFLNEAPMIVTQGQGAVRQVLGKVKAEVIQASSASTPSSPLSADGLKAPSVVSRPPVRSPLAASSFGPADVVDEAEEEHVNRRDPFDDQNHSASRAPSVASKKSQAESAFDPEPPSLPWAQRDQSSRPESVSTQAGSIVDISSATRVNVGLVGRHDQKSPYRTTMGKLVSPGSMLSTGESTSLEQQQQMALAHAHAQARAHGLEKAKRVSGTSVVSTTSTRADSILESFPFVPPSPIASRPVRSPPRSPLYQQACNPVRPEVPTPTPPPPAPLVSSPPSSDSVTESDSALPPLTPPPSRRTLGMSTASQLSTASSGLGNFPFQIDHGGTEGSLPPSLLQGRQRASLDTLALMSDLSSYPLGYDRDEHGSLPPLPKT</sequence>
<evidence type="ECO:0000256" key="1">
    <source>
        <dbReference type="SAM" id="MobiDB-lite"/>
    </source>
</evidence>
<feature type="region of interest" description="Disordered" evidence="1">
    <location>
        <begin position="614"/>
        <end position="633"/>
    </location>
</feature>
<feature type="region of interest" description="Disordered" evidence="1">
    <location>
        <begin position="289"/>
        <end position="395"/>
    </location>
</feature>
<feature type="compositionally biased region" description="Polar residues" evidence="1">
    <location>
        <begin position="348"/>
        <end position="364"/>
    </location>
</feature>
<protein>
    <recommendedName>
        <fullName evidence="3">Membrane anchor Opy2 N-terminal domain-containing protein</fullName>
    </recommendedName>
</protein>
<feature type="compositionally biased region" description="Low complexity" evidence="1">
    <location>
        <begin position="210"/>
        <end position="231"/>
    </location>
</feature>
<evidence type="ECO:0000313" key="5">
    <source>
        <dbReference type="Proteomes" id="UP000053989"/>
    </source>
</evidence>
<dbReference type="AlphaFoldDB" id="A0A0C2ZMH4"/>
<feature type="compositionally biased region" description="Low complexity" evidence="1">
    <location>
        <begin position="133"/>
        <end position="152"/>
    </location>
</feature>
<keyword evidence="2" id="KW-1133">Transmembrane helix</keyword>
<dbReference type="InParanoid" id="A0A0C2ZMH4"/>
<name>A0A0C2ZMH4_9AGAM</name>
<reference evidence="5" key="2">
    <citation type="submission" date="2015-01" db="EMBL/GenBank/DDBJ databases">
        <title>Evolutionary Origins and Diversification of the Mycorrhizal Mutualists.</title>
        <authorList>
            <consortium name="DOE Joint Genome Institute"/>
            <consortium name="Mycorrhizal Genomics Consortium"/>
            <person name="Kohler A."/>
            <person name="Kuo A."/>
            <person name="Nagy L.G."/>
            <person name="Floudas D."/>
            <person name="Copeland A."/>
            <person name="Barry K.W."/>
            <person name="Cichocki N."/>
            <person name="Veneault-Fourrey C."/>
            <person name="LaButti K."/>
            <person name="Lindquist E.A."/>
            <person name="Lipzen A."/>
            <person name="Lundell T."/>
            <person name="Morin E."/>
            <person name="Murat C."/>
            <person name="Riley R."/>
            <person name="Ohm R."/>
            <person name="Sun H."/>
            <person name="Tunlid A."/>
            <person name="Henrissat B."/>
            <person name="Grigoriev I.V."/>
            <person name="Hibbett D.S."/>
            <person name="Martin F."/>
        </authorList>
    </citation>
    <scope>NUCLEOTIDE SEQUENCE [LARGE SCALE GENOMIC DNA]</scope>
    <source>
        <strain evidence="5">Foug A</strain>
    </source>
</reference>
<feature type="compositionally biased region" description="Polar residues" evidence="1">
    <location>
        <begin position="384"/>
        <end position="395"/>
    </location>
</feature>
<dbReference type="EMBL" id="KN822170">
    <property type="protein sequence ID" value="KIM53822.1"/>
    <property type="molecule type" value="Genomic_DNA"/>
</dbReference>
<feature type="region of interest" description="Disordered" evidence="1">
    <location>
        <begin position="101"/>
        <end position="169"/>
    </location>
</feature>
<gene>
    <name evidence="4" type="ORF">SCLCIDRAFT_1222541</name>
</gene>
<dbReference type="HOGENOM" id="CLU_407767_0_0_1"/>
<dbReference type="OrthoDB" id="2402916at2759"/>
<dbReference type="Proteomes" id="UP000053989">
    <property type="component" value="Unassembled WGS sequence"/>
</dbReference>
<evidence type="ECO:0000259" key="3">
    <source>
        <dbReference type="Pfam" id="PF09463"/>
    </source>
</evidence>
<feature type="compositionally biased region" description="Low complexity" evidence="1">
    <location>
        <begin position="530"/>
        <end position="548"/>
    </location>
</feature>
<feature type="compositionally biased region" description="Basic and acidic residues" evidence="1">
    <location>
        <begin position="335"/>
        <end position="347"/>
    </location>
</feature>
<feature type="compositionally biased region" description="Pro residues" evidence="1">
    <location>
        <begin position="517"/>
        <end position="529"/>
    </location>
</feature>
<proteinExistence type="predicted"/>
<dbReference type="InterPro" id="IPR018571">
    <property type="entry name" value="Membrane_anchor_Opy2_N"/>
</dbReference>
<feature type="compositionally biased region" description="Low complexity" evidence="1">
    <location>
        <begin position="289"/>
        <end position="317"/>
    </location>
</feature>
<dbReference type="Pfam" id="PF09463">
    <property type="entry name" value="Opy2"/>
    <property type="match status" value="1"/>
</dbReference>
<evidence type="ECO:0000313" key="4">
    <source>
        <dbReference type="EMBL" id="KIM53822.1"/>
    </source>
</evidence>
<reference evidence="4 5" key="1">
    <citation type="submission" date="2014-04" db="EMBL/GenBank/DDBJ databases">
        <authorList>
            <consortium name="DOE Joint Genome Institute"/>
            <person name="Kuo A."/>
            <person name="Kohler A."/>
            <person name="Nagy L.G."/>
            <person name="Floudas D."/>
            <person name="Copeland A."/>
            <person name="Barry K.W."/>
            <person name="Cichocki N."/>
            <person name="Veneault-Fourrey C."/>
            <person name="LaButti K."/>
            <person name="Lindquist E.A."/>
            <person name="Lipzen A."/>
            <person name="Lundell T."/>
            <person name="Morin E."/>
            <person name="Murat C."/>
            <person name="Sun H."/>
            <person name="Tunlid A."/>
            <person name="Henrissat B."/>
            <person name="Grigoriev I.V."/>
            <person name="Hibbett D.S."/>
            <person name="Martin F."/>
            <person name="Nordberg H.P."/>
            <person name="Cantor M.N."/>
            <person name="Hua S.X."/>
        </authorList>
    </citation>
    <scope>NUCLEOTIDE SEQUENCE [LARGE SCALE GENOMIC DNA]</scope>
    <source>
        <strain evidence="4 5">Foug A</strain>
    </source>
</reference>
<accession>A0A0C2ZMH4</accession>
<dbReference type="STRING" id="1036808.A0A0C2ZMH4"/>
<organism evidence="4 5">
    <name type="scientific">Scleroderma citrinum Foug A</name>
    <dbReference type="NCBI Taxonomy" id="1036808"/>
    <lineage>
        <taxon>Eukaryota</taxon>
        <taxon>Fungi</taxon>
        <taxon>Dikarya</taxon>
        <taxon>Basidiomycota</taxon>
        <taxon>Agaricomycotina</taxon>
        <taxon>Agaricomycetes</taxon>
        <taxon>Agaricomycetidae</taxon>
        <taxon>Boletales</taxon>
        <taxon>Sclerodermatineae</taxon>
        <taxon>Sclerodermataceae</taxon>
        <taxon>Scleroderma</taxon>
    </lineage>
</organism>
<feature type="compositionally biased region" description="Polar residues" evidence="1">
    <location>
        <begin position="560"/>
        <end position="574"/>
    </location>
</feature>
<feature type="compositionally biased region" description="Polar residues" evidence="1">
    <location>
        <begin position="239"/>
        <end position="252"/>
    </location>
</feature>
<keyword evidence="2" id="KW-0472">Membrane</keyword>
<evidence type="ECO:0000256" key="2">
    <source>
        <dbReference type="SAM" id="Phobius"/>
    </source>
</evidence>
<feature type="transmembrane region" description="Helical" evidence="2">
    <location>
        <begin position="63"/>
        <end position="85"/>
    </location>
</feature>
<feature type="region of interest" description="Disordered" evidence="1">
    <location>
        <begin position="485"/>
        <end position="594"/>
    </location>
</feature>
<feature type="domain" description="Membrane anchor Opy2 N-terminal" evidence="3">
    <location>
        <begin position="10"/>
        <end position="43"/>
    </location>
</feature>
<feature type="region of interest" description="Disordered" evidence="1">
    <location>
        <begin position="189"/>
        <end position="252"/>
    </location>
</feature>
<keyword evidence="5" id="KW-1185">Reference proteome</keyword>